<feature type="active site" description="Schiff-base intermediate with DNA" evidence="15">
    <location>
        <position position="2"/>
    </location>
</feature>
<evidence type="ECO:0000256" key="10">
    <source>
        <dbReference type="ARBA" id="ARBA00023204"/>
    </source>
</evidence>
<organism evidence="18 19">
    <name type="scientific">Longicatena caecimuris</name>
    <dbReference type="NCBI Taxonomy" id="1796635"/>
    <lineage>
        <taxon>Bacteria</taxon>
        <taxon>Bacillati</taxon>
        <taxon>Bacillota</taxon>
        <taxon>Erysipelotrichia</taxon>
        <taxon>Erysipelotrichales</taxon>
        <taxon>Erysipelotrichaceae</taxon>
        <taxon>Longicatena</taxon>
    </lineage>
</organism>
<keyword evidence="8 15" id="KW-0862">Zinc</keyword>
<evidence type="ECO:0000256" key="8">
    <source>
        <dbReference type="ARBA" id="ARBA00022833"/>
    </source>
</evidence>
<evidence type="ECO:0000256" key="12">
    <source>
        <dbReference type="ARBA" id="ARBA00023268"/>
    </source>
</evidence>
<dbReference type="SMART" id="SM00898">
    <property type="entry name" value="Fapy_DNA_glyco"/>
    <property type="match status" value="1"/>
</dbReference>
<keyword evidence="4 15" id="KW-0479">Metal-binding</keyword>
<proteinExistence type="inferred from homology"/>
<dbReference type="GO" id="GO:0003690">
    <property type="term" value="F:double-stranded DNA binding"/>
    <property type="evidence" value="ECO:0007669"/>
    <property type="project" value="UniProtKB-ARBA"/>
</dbReference>
<evidence type="ECO:0000256" key="4">
    <source>
        <dbReference type="ARBA" id="ARBA00022723"/>
    </source>
</evidence>
<evidence type="ECO:0000256" key="13">
    <source>
        <dbReference type="ARBA" id="ARBA00023295"/>
    </source>
</evidence>
<dbReference type="RefSeq" id="WP_008687938.1">
    <property type="nucleotide sequence ID" value="NZ_AP024510.1"/>
</dbReference>
<dbReference type="InterPro" id="IPR015886">
    <property type="entry name" value="H2TH_FPG"/>
</dbReference>
<evidence type="ECO:0000256" key="11">
    <source>
        <dbReference type="ARBA" id="ARBA00023239"/>
    </source>
</evidence>
<evidence type="ECO:0000256" key="7">
    <source>
        <dbReference type="ARBA" id="ARBA00022801"/>
    </source>
</evidence>
<dbReference type="GO" id="GO:0140078">
    <property type="term" value="F:class I DNA-(apurinic or apyrimidinic site) endonuclease activity"/>
    <property type="evidence" value="ECO:0007669"/>
    <property type="project" value="UniProtKB-EC"/>
</dbReference>
<feature type="active site" description="Proton donor; for delta-elimination activity" evidence="15">
    <location>
        <position position="264"/>
    </location>
</feature>
<protein>
    <recommendedName>
        <fullName evidence="15">Formamidopyrimidine-DNA glycosylase</fullName>
        <shortName evidence="15">Fapy-DNA glycosylase</shortName>
        <ecNumber evidence="15">3.2.2.23</ecNumber>
    </recommendedName>
    <alternativeName>
        <fullName evidence="15">DNA-(apurinic or apyrimidinic site) lyase MutM</fullName>
        <shortName evidence="15">AP lyase MutM</shortName>
        <ecNumber evidence="15">4.2.99.18</ecNumber>
    </alternativeName>
</protein>
<dbReference type="PANTHER" id="PTHR22993">
    <property type="entry name" value="FORMAMIDOPYRIMIDINE-DNA GLYCOSYLASE"/>
    <property type="match status" value="1"/>
</dbReference>
<comment type="function">
    <text evidence="15">Involved in base excision repair of DNA damaged by oxidation or by mutagenic agents. Acts as DNA glycosylase that recognizes and removes damaged bases. Has a preference for oxidized purines, such as 7,8-dihydro-8-oxoguanine (8-oxoG). Has AP (apurinic/apyrimidinic) lyase activity and introduces nicks in the DNA strand. Cleaves the DNA backbone by beta-delta elimination to generate a single-strand break at the site of the removed base with both 3'- and 5'-phosphates.</text>
</comment>
<feature type="binding site" evidence="15">
    <location>
        <position position="111"/>
    </location>
    <ligand>
        <name>DNA</name>
        <dbReference type="ChEBI" id="CHEBI:16991"/>
    </ligand>
</feature>
<sequence length="276" mass="32295">MPELPEVETVVRTLEHQLGNVTIKDCHVLWDNIIAYPTPQTFCAQIKGKTIQHYERYGKYLLFDLGSMMWIAHMRMEGKFYIQKSDEPYDKHVHVLFDLQDGRQLRYHDTRKFGKMYLYEKRKDIHQYPCFQNIGLDAFDERLTPTYLYHALHKRKIVLKAALLDQSVIAGIGNIYADEICFALGMHPETKIYHLRKKDFERLLQETRRILQGAIRYGGTTIRSYTSSLGVDGRFQLKLKVHAKKGEKCPVCQGEIKKITVATRGTCYCPTCQRKR</sequence>
<dbReference type="SMART" id="SM01232">
    <property type="entry name" value="H2TH"/>
    <property type="match status" value="1"/>
</dbReference>
<dbReference type="NCBIfam" id="NF002211">
    <property type="entry name" value="PRK01103.1"/>
    <property type="match status" value="1"/>
</dbReference>
<evidence type="ECO:0000256" key="5">
    <source>
        <dbReference type="ARBA" id="ARBA00022763"/>
    </source>
</evidence>
<keyword evidence="9 15" id="KW-0238">DNA-binding</keyword>
<dbReference type="SUPFAM" id="SSF57716">
    <property type="entry name" value="Glucocorticoid receptor-like (DNA-binding domain)"/>
    <property type="match status" value="1"/>
</dbReference>
<dbReference type="Proteomes" id="UP000295773">
    <property type="component" value="Unassembled WGS sequence"/>
</dbReference>
<dbReference type="AlphaFoldDB" id="A0A4R3SUF8"/>
<keyword evidence="7 15" id="KW-0378">Hydrolase</keyword>
<dbReference type="GO" id="GO:0008270">
    <property type="term" value="F:zinc ion binding"/>
    <property type="evidence" value="ECO:0007669"/>
    <property type="project" value="UniProtKB-UniRule"/>
</dbReference>
<name>A0A4R3SUF8_9FIRM</name>
<keyword evidence="10 15" id="KW-0234">DNA repair</keyword>
<comment type="catalytic activity">
    <reaction evidence="1 15">
        <text>Hydrolysis of DNA containing ring-opened 7-methylguanine residues, releasing 2,6-diamino-4-hydroxy-5-(N-methyl)formamidopyrimidine.</text>
        <dbReference type="EC" id="3.2.2.23"/>
    </reaction>
</comment>
<evidence type="ECO:0000313" key="18">
    <source>
        <dbReference type="EMBL" id="TCU52383.1"/>
    </source>
</evidence>
<keyword evidence="6 15" id="KW-0863">Zinc-finger</keyword>
<evidence type="ECO:0000259" key="16">
    <source>
        <dbReference type="PROSITE" id="PS51066"/>
    </source>
</evidence>
<feature type="binding site" evidence="15">
    <location>
        <position position="92"/>
    </location>
    <ligand>
        <name>DNA</name>
        <dbReference type="ChEBI" id="CHEBI:16991"/>
    </ligand>
</feature>
<evidence type="ECO:0000256" key="1">
    <source>
        <dbReference type="ARBA" id="ARBA00001668"/>
    </source>
</evidence>
<comment type="catalytic activity">
    <reaction evidence="14 15">
        <text>2'-deoxyribonucleotide-(2'-deoxyribose 5'-phosphate)-2'-deoxyribonucleotide-DNA = a 3'-end 2'-deoxyribonucleotide-(2,3-dehydro-2,3-deoxyribose 5'-phosphate)-DNA + a 5'-end 5'-phospho-2'-deoxyribonucleoside-DNA + H(+)</text>
        <dbReference type="Rhea" id="RHEA:66592"/>
        <dbReference type="Rhea" id="RHEA-COMP:13180"/>
        <dbReference type="Rhea" id="RHEA-COMP:16897"/>
        <dbReference type="Rhea" id="RHEA-COMP:17067"/>
        <dbReference type="ChEBI" id="CHEBI:15378"/>
        <dbReference type="ChEBI" id="CHEBI:136412"/>
        <dbReference type="ChEBI" id="CHEBI:157695"/>
        <dbReference type="ChEBI" id="CHEBI:167181"/>
        <dbReference type="EC" id="4.2.99.18"/>
    </reaction>
</comment>
<evidence type="ECO:0000259" key="17">
    <source>
        <dbReference type="PROSITE" id="PS51068"/>
    </source>
</evidence>
<evidence type="ECO:0000256" key="2">
    <source>
        <dbReference type="ARBA" id="ARBA00009409"/>
    </source>
</evidence>
<dbReference type="GeneID" id="73795885"/>
<dbReference type="FunFam" id="1.10.8.50:FF:000003">
    <property type="entry name" value="Formamidopyrimidine-DNA glycosylase"/>
    <property type="match status" value="1"/>
</dbReference>
<keyword evidence="13 15" id="KW-0326">Glycosidase</keyword>
<dbReference type="Pfam" id="PF01149">
    <property type="entry name" value="Fapy_DNA_glyco"/>
    <property type="match status" value="1"/>
</dbReference>
<feature type="active site" description="Proton donor; for beta-elimination activity" evidence="15">
    <location>
        <position position="59"/>
    </location>
</feature>
<comment type="caution">
    <text evidence="18">The sequence shown here is derived from an EMBL/GenBank/DDBJ whole genome shotgun (WGS) entry which is preliminary data.</text>
</comment>
<keyword evidence="12 15" id="KW-0511">Multifunctional enzyme</keyword>
<dbReference type="InterPro" id="IPR012319">
    <property type="entry name" value="FPG_cat"/>
</dbReference>
<evidence type="ECO:0000313" key="19">
    <source>
        <dbReference type="Proteomes" id="UP000295773"/>
    </source>
</evidence>
<evidence type="ECO:0000256" key="14">
    <source>
        <dbReference type="ARBA" id="ARBA00044632"/>
    </source>
</evidence>
<comment type="cofactor">
    <cofactor evidence="15">
        <name>Zn(2+)</name>
        <dbReference type="ChEBI" id="CHEBI:29105"/>
    </cofactor>
    <text evidence="15">Binds 1 zinc ion per subunit.</text>
</comment>
<keyword evidence="11 15" id="KW-0456">Lyase</keyword>
<dbReference type="Pfam" id="PF06831">
    <property type="entry name" value="H2TH"/>
    <property type="match status" value="1"/>
</dbReference>
<dbReference type="NCBIfam" id="TIGR00577">
    <property type="entry name" value="fpg"/>
    <property type="match status" value="1"/>
</dbReference>
<comment type="subunit">
    <text evidence="3 15">Monomer.</text>
</comment>
<dbReference type="Gene3D" id="1.10.8.50">
    <property type="match status" value="1"/>
</dbReference>
<dbReference type="GO" id="GO:0006284">
    <property type="term" value="P:base-excision repair"/>
    <property type="evidence" value="ECO:0007669"/>
    <property type="project" value="InterPro"/>
</dbReference>
<feature type="binding site" evidence="15">
    <location>
        <position position="155"/>
    </location>
    <ligand>
        <name>DNA</name>
        <dbReference type="ChEBI" id="CHEBI:16991"/>
    </ligand>
</feature>
<dbReference type="InterPro" id="IPR035937">
    <property type="entry name" value="FPG_N"/>
</dbReference>
<evidence type="ECO:0000256" key="15">
    <source>
        <dbReference type="HAMAP-Rule" id="MF_00103"/>
    </source>
</evidence>
<keyword evidence="19" id="KW-1185">Reference proteome</keyword>
<feature type="domain" description="Formamidopyrimidine-DNA glycosylase catalytic" evidence="17">
    <location>
        <begin position="2"/>
        <end position="114"/>
    </location>
</feature>
<dbReference type="Pfam" id="PF06827">
    <property type="entry name" value="zf-FPG_IleRS"/>
    <property type="match status" value="1"/>
</dbReference>
<accession>A0A4R3SUF8</accession>
<feature type="domain" description="FPG-type" evidence="16">
    <location>
        <begin position="240"/>
        <end position="274"/>
    </location>
</feature>
<dbReference type="HAMAP" id="MF_00103">
    <property type="entry name" value="Fapy_DNA_glycosyl"/>
    <property type="match status" value="1"/>
</dbReference>
<dbReference type="Gene3D" id="3.20.190.10">
    <property type="entry name" value="MutM-like, N-terminal"/>
    <property type="match status" value="1"/>
</dbReference>
<reference evidence="18 19" key="1">
    <citation type="submission" date="2019-03" db="EMBL/GenBank/DDBJ databases">
        <title>Genomic Encyclopedia of Type Strains, Phase IV (KMG-IV): sequencing the most valuable type-strain genomes for metagenomic binning, comparative biology and taxonomic classification.</title>
        <authorList>
            <person name="Goeker M."/>
        </authorList>
    </citation>
    <scope>NUCLEOTIDE SEQUENCE [LARGE SCALE GENOMIC DNA]</scope>
    <source>
        <strain evidence="18 19">DSM 29481</strain>
    </source>
</reference>
<dbReference type="PROSITE" id="PS51066">
    <property type="entry name" value="ZF_FPG_2"/>
    <property type="match status" value="1"/>
</dbReference>
<dbReference type="InterPro" id="IPR010663">
    <property type="entry name" value="Znf_FPG/IleRS"/>
</dbReference>
<dbReference type="SUPFAM" id="SSF46946">
    <property type="entry name" value="S13-like H2TH domain"/>
    <property type="match status" value="1"/>
</dbReference>
<dbReference type="EC" id="4.2.99.18" evidence="15"/>
<keyword evidence="5 15" id="KW-0227">DNA damage</keyword>
<dbReference type="SUPFAM" id="SSF81624">
    <property type="entry name" value="N-terminal domain of MutM-like DNA repair proteins"/>
    <property type="match status" value="1"/>
</dbReference>
<evidence type="ECO:0000256" key="3">
    <source>
        <dbReference type="ARBA" id="ARBA00011245"/>
    </source>
</evidence>
<dbReference type="GO" id="GO:0003684">
    <property type="term" value="F:damaged DNA binding"/>
    <property type="evidence" value="ECO:0007669"/>
    <property type="project" value="InterPro"/>
</dbReference>
<dbReference type="InterPro" id="IPR020629">
    <property type="entry name" value="FPG_Glyclase"/>
</dbReference>
<evidence type="ECO:0000256" key="6">
    <source>
        <dbReference type="ARBA" id="ARBA00022771"/>
    </source>
</evidence>
<dbReference type="CDD" id="cd08966">
    <property type="entry name" value="EcFpg-like_N"/>
    <property type="match status" value="1"/>
</dbReference>
<gene>
    <name evidence="15" type="primary">mutM</name>
    <name evidence="15" type="synonym">fpg</name>
    <name evidence="18" type="ORF">EDD61_1336</name>
</gene>
<dbReference type="InterPro" id="IPR000214">
    <property type="entry name" value="Znf_DNA_glyclase/AP_lyase"/>
</dbReference>
<dbReference type="EC" id="3.2.2.23" evidence="15"/>
<dbReference type="EMBL" id="SMBP01000033">
    <property type="protein sequence ID" value="TCU52383.1"/>
    <property type="molecule type" value="Genomic_DNA"/>
</dbReference>
<dbReference type="InterPro" id="IPR010979">
    <property type="entry name" value="Ribosomal_uS13-like_H2TH"/>
</dbReference>
<comment type="similarity">
    <text evidence="2 15">Belongs to the FPG family.</text>
</comment>
<dbReference type="GO" id="GO:0034039">
    <property type="term" value="F:8-oxo-7,8-dihydroguanine DNA N-glycosylase activity"/>
    <property type="evidence" value="ECO:0007669"/>
    <property type="project" value="TreeGrafter"/>
</dbReference>
<feature type="active site" description="Proton donor" evidence="15">
    <location>
        <position position="3"/>
    </location>
</feature>
<dbReference type="PROSITE" id="PS51068">
    <property type="entry name" value="FPG_CAT"/>
    <property type="match status" value="1"/>
</dbReference>
<evidence type="ECO:0000256" key="9">
    <source>
        <dbReference type="ARBA" id="ARBA00023125"/>
    </source>
</evidence>
<dbReference type="PANTHER" id="PTHR22993:SF9">
    <property type="entry name" value="FORMAMIDOPYRIMIDINE-DNA GLYCOSYLASE"/>
    <property type="match status" value="1"/>
</dbReference>